<dbReference type="GeneID" id="36409336"/>
<feature type="region of interest" description="Disordered" evidence="2">
    <location>
        <begin position="1"/>
        <end position="35"/>
    </location>
</feature>
<dbReference type="GO" id="GO:0005685">
    <property type="term" value="C:U1 snRNP"/>
    <property type="evidence" value="ECO:0007669"/>
    <property type="project" value="TreeGrafter"/>
</dbReference>
<dbReference type="CDD" id="cd00201">
    <property type="entry name" value="WW"/>
    <property type="match status" value="2"/>
</dbReference>
<keyword evidence="5" id="KW-1185">Reference proteome</keyword>
<feature type="compositionally biased region" description="Low complexity" evidence="2">
    <location>
        <begin position="207"/>
        <end position="217"/>
    </location>
</feature>
<dbReference type="Pfam" id="PF01846">
    <property type="entry name" value="FF"/>
    <property type="match status" value="1"/>
</dbReference>
<evidence type="ECO:0000313" key="4">
    <source>
        <dbReference type="EMBL" id="CEG44008.1"/>
    </source>
</evidence>
<feature type="compositionally biased region" description="Basic residues" evidence="2">
    <location>
        <begin position="727"/>
        <end position="743"/>
    </location>
</feature>
<feature type="coiled-coil region" evidence="1">
    <location>
        <begin position="464"/>
        <end position="491"/>
    </location>
</feature>
<dbReference type="SUPFAM" id="SSF51045">
    <property type="entry name" value="WW domain"/>
    <property type="match status" value="2"/>
</dbReference>
<evidence type="ECO:0000259" key="3">
    <source>
        <dbReference type="PROSITE" id="PS50020"/>
    </source>
</evidence>
<dbReference type="Gene3D" id="2.20.70.10">
    <property type="match status" value="2"/>
</dbReference>
<dbReference type="EMBL" id="CCYD01000810">
    <property type="protein sequence ID" value="CEG44008.1"/>
    <property type="molecule type" value="Genomic_DNA"/>
</dbReference>
<dbReference type="OMA" id="VYDMWVA"/>
<dbReference type="Gene3D" id="1.10.10.440">
    <property type="entry name" value="FF domain"/>
    <property type="match status" value="2"/>
</dbReference>
<feature type="region of interest" description="Disordered" evidence="2">
    <location>
        <begin position="824"/>
        <end position="847"/>
    </location>
</feature>
<dbReference type="STRING" id="4781.A0A0P1ASA5"/>
<dbReference type="PANTHER" id="PTHR11864">
    <property type="entry name" value="PRE-MRNA-PROCESSING PROTEIN PRP40"/>
    <property type="match status" value="1"/>
</dbReference>
<dbReference type="InterPro" id="IPR002713">
    <property type="entry name" value="FF_domain"/>
</dbReference>
<feature type="region of interest" description="Disordered" evidence="2">
    <location>
        <begin position="194"/>
        <end position="235"/>
    </location>
</feature>
<organism evidence="4 5">
    <name type="scientific">Plasmopara halstedii</name>
    <name type="common">Downy mildew of sunflower</name>
    <dbReference type="NCBI Taxonomy" id="4781"/>
    <lineage>
        <taxon>Eukaryota</taxon>
        <taxon>Sar</taxon>
        <taxon>Stramenopiles</taxon>
        <taxon>Oomycota</taxon>
        <taxon>Peronosporomycetes</taxon>
        <taxon>Peronosporales</taxon>
        <taxon>Peronosporaceae</taxon>
        <taxon>Plasmopara</taxon>
    </lineage>
</organism>
<dbReference type="GO" id="GO:0003723">
    <property type="term" value="F:RNA binding"/>
    <property type="evidence" value="ECO:0007669"/>
    <property type="project" value="TreeGrafter"/>
</dbReference>
<feature type="domain" description="WW" evidence="3">
    <location>
        <begin position="84"/>
        <end position="117"/>
    </location>
</feature>
<dbReference type="InterPro" id="IPR036517">
    <property type="entry name" value="FF_domain_sf"/>
</dbReference>
<evidence type="ECO:0000313" key="5">
    <source>
        <dbReference type="Proteomes" id="UP000054928"/>
    </source>
</evidence>
<feature type="compositionally biased region" description="Basic and acidic residues" evidence="2">
    <location>
        <begin position="679"/>
        <end position="688"/>
    </location>
</feature>
<feature type="region of interest" description="Disordered" evidence="2">
    <location>
        <begin position="679"/>
        <end position="810"/>
    </location>
</feature>
<dbReference type="SMART" id="SM00456">
    <property type="entry name" value="WW"/>
    <property type="match status" value="2"/>
</dbReference>
<keyword evidence="1" id="KW-0175">Coiled coil</keyword>
<feature type="compositionally biased region" description="Basic and acidic residues" evidence="2">
    <location>
        <begin position="716"/>
        <end position="726"/>
    </location>
</feature>
<dbReference type="OrthoDB" id="187617at2759"/>
<dbReference type="InterPro" id="IPR001202">
    <property type="entry name" value="WW_dom"/>
</dbReference>
<dbReference type="RefSeq" id="XP_024580377.1">
    <property type="nucleotide sequence ID" value="XM_024730063.1"/>
</dbReference>
<dbReference type="InterPro" id="IPR039726">
    <property type="entry name" value="Prp40-like"/>
</dbReference>
<dbReference type="Proteomes" id="UP000054928">
    <property type="component" value="Unassembled WGS sequence"/>
</dbReference>
<feature type="domain" description="WW" evidence="3">
    <location>
        <begin position="118"/>
        <end position="152"/>
    </location>
</feature>
<feature type="compositionally biased region" description="Acidic residues" evidence="2">
    <location>
        <begin position="831"/>
        <end position="847"/>
    </location>
</feature>
<feature type="compositionally biased region" description="Basic residues" evidence="2">
    <location>
        <begin position="751"/>
        <end position="766"/>
    </location>
</feature>
<name>A0A0P1ASA5_PLAHL</name>
<dbReference type="PANTHER" id="PTHR11864:SF0">
    <property type="entry name" value="PRP40 PRE-MRNA PROCESSING FACTOR 40 HOMOLOG A (YEAST)"/>
    <property type="match status" value="1"/>
</dbReference>
<dbReference type="SMART" id="SM00441">
    <property type="entry name" value="FF"/>
    <property type="match status" value="2"/>
</dbReference>
<dbReference type="PROSITE" id="PS01159">
    <property type="entry name" value="WW_DOMAIN_1"/>
    <property type="match status" value="1"/>
</dbReference>
<proteinExistence type="predicted"/>
<dbReference type="AlphaFoldDB" id="A0A0P1ASA5"/>
<dbReference type="SUPFAM" id="SSF81698">
    <property type="entry name" value="FF domain"/>
    <property type="match status" value="2"/>
</dbReference>
<dbReference type="PROSITE" id="PS50020">
    <property type="entry name" value="WW_DOMAIN_2"/>
    <property type="match status" value="2"/>
</dbReference>
<accession>A0A0P1ASA5</accession>
<evidence type="ECO:0000256" key="2">
    <source>
        <dbReference type="SAM" id="MobiDB-lite"/>
    </source>
</evidence>
<dbReference type="Pfam" id="PF00397">
    <property type="entry name" value="WW"/>
    <property type="match status" value="2"/>
</dbReference>
<protein>
    <submittedName>
        <fullName evidence="4">Spliceosomal protein FBP11/Splicing factor PRP40</fullName>
    </submittedName>
</protein>
<evidence type="ECO:0000256" key="1">
    <source>
        <dbReference type="SAM" id="Coils"/>
    </source>
</evidence>
<dbReference type="GO" id="GO:0045292">
    <property type="term" value="P:mRNA cis splicing, via spliceosome"/>
    <property type="evidence" value="ECO:0007669"/>
    <property type="project" value="InterPro"/>
</dbReference>
<reference evidence="5" key="1">
    <citation type="submission" date="2014-09" db="EMBL/GenBank/DDBJ databases">
        <authorList>
            <person name="Sharma Rahul"/>
            <person name="Thines Marco"/>
        </authorList>
    </citation>
    <scope>NUCLEOTIDE SEQUENCE [LARGE SCALE GENOMIC DNA]</scope>
</reference>
<dbReference type="InterPro" id="IPR036020">
    <property type="entry name" value="WW_dom_sf"/>
</dbReference>
<feature type="compositionally biased region" description="Basic and acidic residues" evidence="2">
    <location>
        <begin position="194"/>
        <end position="206"/>
    </location>
</feature>
<dbReference type="GO" id="GO:0071004">
    <property type="term" value="C:U2-type prespliceosome"/>
    <property type="evidence" value="ECO:0007669"/>
    <property type="project" value="TreeGrafter"/>
</dbReference>
<sequence length="847" mass="97967">MSHYGPPSNSAAFPRGNAPAFRGPPPAFPRGIMPPFRPPFAAQTPPPPFAFRGPSPTFLGPRPPLNLNLVSMLAPTMSPATPTTVLPLGWQESRTPQGALFYYNATTGVSTYEMPTSDPETCTWREYKDEATGASYYFNTITKETVWDQPEELRMQKAREEVAKMTSETLQTMSSVNTHVQTSTPIQTIKQIEKQEEEKDEDEKQQQEAQAEAQAQARQKRKEIQEQQQAAEFTDMPRAERLAAFKQFLEEKQIAPTLKWSDALRMIGKDTSMQNDSRWKFALQTVGEKKQAYAEYCTQAKNRLTIEKRRLGKKAREEFIELLGLFETSLAPSRRRQLSWEEVNESNDFYAMRKDPRWTAIDEAREKQQLFTTFMQDLERNQKARLAKQREVLKLEFLALLQQRMEAKELDFENRSSKRLDGESKRRVLEILEEVKSADGRDKISEDVLRNIDRHDVYDWTEKFVRERREIERAKRKRERVERAERTERLERELSSQLKQMAGSGELTSGSTWDEFAAEYLKEASEQMTKDGKNEDSISDNEKDQDIDHLHWKTQRRIFDKNVRRLRRAIEPVAAVIRTCLDRNEPVLRVTEATTFAAYIDALSAGVSKATDTNAPEEGEEEMMTSKEIAKTNEVSTLDSKEIIVALETAIKTQPNNDKVVYPAFVRQVYDMWVAMAKEDSRREGDKKDKRRKRSRKESHEEEEDDQFRRSRHRSSTADEHEEDKSHKKRRSRRSSRKRRRSHASLSASRSRSKSRRSSRRTHSHSRSRDRFSGLPSDLTIKPIDDLGTETLLSPLRTPSKPLSEAEEAARAEEIIRQARLKMQVQGKDDLGDDELEEGEEVEEGET</sequence>